<sequence length="113" mass="12310">MAKGLEFADLLVKAVAVKLQAMEELDSGLLSRTSVTTVDRVAVILGTVKLQYQEKILDTEPAEEDLEVARRVLEESGVGFGKEELVALAKLRRYVASRAASEGISLLKASRYS</sequence>
<comment type="caution">
    <text evidence="1">The sequence shown here is derived from an EMBL/GenBank/DDBJ whole genome shotgun (WGS) entry which is preliminary data.</text>
</comment>
<evidence type="ECO:0000313" key="1">
    <source>
        <dbReference type="EMBL" id="HHQ81105.1"/>
    </source>
</evidence>
<accession>A0A7J3ZLY2</accession>
<organism evidence="1">
    <name type="scientific">Fervidicoccus fontis</name>
    <dbReference type="NCBI Taxonomy" id="683846"/>
    <lineage>
        <taxon>Archaea</taxon>
        <taxon>Thermoproteota</taxon>
        <taxon>Thermoprotei</taxon>
        <taxon>Fervidicoccales</taxon>
        <taxon>Fervidicoccaceae</taxon>
        <taxon>Fervidicoccus</taxon>
    </lineage>
</organism>
<protein>
    <submittedName>
        <fullName evidence="1">Uncharacterized protein</fullName>
    </submittedName>
</protein>
<proteinExistence type="predicted"/>
<reference evidence="1" key="1">
    <citation type="journal article" date="2020" name="mSystems">
        <title>Genome- and Community-Level Interaction Insights into Carbon Utilization and Element Cycling Functions of Hydrothermarchaeota in Hydrothermal Sediment.</title>
        <authorList>
            <person name="Zhou Z."/>
            <person name="Liu Y."/>
            <person name="Xu W."/>
            <person name="Pan J."/>
            <person name="Luo Z.H."/>
            <person name="Li M."/>
        </authorList>
    </citation>
    <scope>NUCLEOTIDE SEQUENCE [LARGE SCALE GENOMIC DNA]</scope>
    <source>
        <strain evidence="1">SpSt-1116</strain>
    </source>
</reference>
<gene>
    <name evidence="1" type="ORF">ENM78_06630</name>
</gene>
<dbReference type="AlphaFoldDB" id="A0A7J3ZLY2"/>
<name>A0A7J3ZLY2_9CREN</name>
<dbReference type="EMBL" id="DRZC01000084">
    <property type="protein sequence ID" value="HHQ81105.1"/>
    <property type="molecule type" value="Genomic_DNA"/>
</dbReference>